<dbReference type="AlphaFoldDB" id="A0AAN8J476"/>
<reference evidence="2 3" key="1">
    <citation type="submission" date="2024-01" db="EMBL/GenBank/DDBJ databases">
        <title>The genome of the rayed Mediterranean limpet Patella caerulea (Linnaeus, 1758).</title>
        <authorList>
            <person name="Anh-Thu Weber A."/>
            <person name="Halstead-Nussloch G."/>
        </authorList>
    </citation>
    <scope>NUCLEOTIDE SEQUENCE [LARGE SCALE GENOMIC DNA]</scope>
    <source>
        <strain evidence="2">AATW-2023a</strain>
        <tissue evidence="2">Whole specimen</tissue>
    </source>
</reference>
<keyword evidence="3" id="KW-1185">Reference proteome</keyword>
<dbReference type="PANTHER" id="PTHR46670:SF3">
    <property type="entry name" value="ENDONUCLEASE_EXONUCLEASE_PHOSPHATASE DOMAIN-CONTAINING PROTEIN"/>
    <property type="match status" value="1"/>
</dbReference>
<feature type="domain" description="Endonuclease/exonuclease/phosphatase" evidence="1">
    <location>
        <begin position="92"/>
        <end position="288"/>
    </location>
</feature>
<comment type="caution">
    <text evidence="2">The sequence shown here is derived from an EMBL/GenBank/DDBJ whole genome shotgun (WGS) entry which is preliminary data.</text>
</comment>
<dbReference type="InterPro" id="IPR036691">
    <property type="entry name" value="Endo/exonu/phosph_ase_sf"/>
</dbReference>
<organism evidence="2 3">
    <name type="scientific">Patella caerulea</name>
    <name type="common">Rayed Mediterranean limpet</name>
    <dbReference type="NCBI Taxonomy" id="87958"/>
    <lineage>
        <taxon>Eukaryota</taxon>
        <taxon>Metazoa</taxon>
        <taxon>Spiralia</taxon>
        <taxon>Lophotrochozoa</taxon>
        <taxon>Mollusca</taxon>
        <taxon>Gastropoda</taxon>
        <taxon>Patellogastropoda</taxon>
        <taxon>Patelloidea</taxon>
        <taxon>Patellidae</taxon>
        <taxon>Patella</taxon>
    </lineage>
</organism>
<evidence type="ECO:0000259" key="1">
    <source>
        <dbReference type="Pfam" id="PF03372"/>
    </source>
</evidence>
<evidence type="ECO:0000313" key="3">
    <source>
        <dbReference type="Proteomes" id="UP001347796"/>
    </source>
</evidence>
<dbReference type="InterPro" id="IPR005135">
    <property type="entry name" value="Endo/exonuclease/phosphatase"/>
</dbReference>
<dbReference type="Proteomes" id="UP001347796">
    <property type="component" value="Unassembled WGS sequence"/>
</dbReference>
<dbReference type="GO" id="GO:0003824">
    <property type="term" value="F:catalytic activity"/>
    <property type="evidence" value="ECO:0007669"/>
    <property type="project" value="InterPro"/>
</dbReference>
<dbReference type="EMBL" id="JAZGQO010000018">
    <property type="protein sequence ID" value="KAK6167045.1"/>
    <property type="molecule type" value="Genomic_DNA"/>
</dbReference>
<protein>
    <recommendedName>
        <fullName evidence="1">Endonuclease/exonuclease/phosphatase domain-containing protein</fullName>
    </recommendedName>
</protein>
<gene>
    <name evidence="2" type="ORF">SNE40_021154</name>
</gene>
<dbReference type="SUPFAM" id="SSF56219">
    <property type="entry name" value="DNase I-like"/>
    <property type="match status" value="1"/>
</dbReference>
<dbReference type="PANTHER" id="PTHR46670">
    <property type="entry name" value="ENDO/EXONUCLEASE/PHOSPHATASE DOMAIN-CONTAINING PROTEIN"/>
    <property type="match status" value="1"/>
</dbReference>
<dbReference type="Gene3D" id="3.60.10.10">
    <property type="entry name" value="Endonuclease/exonuclease/phosphatase"/>
    <property type="match status" value="1"/>
</dbReference>
<proteinExistence type="predicted"/>
<accession>A0AAN8J476</accession>
<sequence>MRIGYSGSKLYSLNNGQCKTVDYSSLINTLKGLNIFIRNKTKRGTRAGRKFKPKNHNVNNSSQTQVKTCHYSQGLHLCLINIRSLPDKCITLTEHLTDQNCDIGLITETWLNSNTCGSTVSELKSLGYDLHHVPRKGRGGGVGVLSKHGIATQVKKCPDYQTFENIEVLCKSDKESLRLCVVYRPPVTKQNNVRIPMSEFFSEFATYYETIISKVGKFVIAGDFNIHVDSDTDTHSSQFKELFHSFGLVQHVDNPTHRLGHTLDLLLTKADESVISQVNVIDPQLSDHSAVHFIVPFKPQTTAPPCNVEYRKFRNINKDKFKEALLTLPISSNKTLEELINDYNKLIKNIIDVHAPKKTRRIVIKPENPWFCDTIRDARKVRRKAERTWVRTGLSVHKQIYITEIKSVAKLVESKKTEYYNTKVVNCASDQKKLFNLSNVLLNSKTEQTLPDHESLSNLADKFATYFNQKIVQIRDDIITKTSLINQTQCPSYKVPTQHLLAEFTPYSLEELKTVVLKSKTKS</sequence>
<name>A0AAN8J476_PATCE</name>
<evidence type="ECO:0000313" key="2">
    <source>
        <dbReference type="EMBL" id="KAK6167045.1"/>
    </source>
</evidence>
<dbReference type="Pfam" id="PF03372">
    <property type="entry name" value="Exo_endo_phos"/>
    <property type="match status" value="1"/>
</dbReference>